<reference evidence="1 2" key="1">
    <citation type="journal article" date="2022" name="DNA Res.">
        <title>Chromosomal-level genome assembly of the orchid tree Bauhinia variegata (Leguminosae; Cercidoideae) supports the allotetraploid origin hypothesis of Bauhinia.</title>
        <authorList>
            <person name="Zhong Y."/>
            <person name="Chen Y."/>
            <person name="Zheng D."/>
            <person name="Pang J."/>
            <person name="Liu Y."/>
            <person name="Luo S."/>
            <person name="Meng S."/>
            <person name="Qian L."/>
            <person name="Wei D."/>
            <person name="Dai S."/>
            <person name="Zhou R."/>
        </authorList>
    </citation>
    <scope>NUCLEOTIDE SEQUENCE [LARGE SCALE GENOMIC DNA]</scope>
    <source>
        <strain evidence="1">BV-YZ2020</strain>
    </source>
</reference>
<accession>A0ACB9KQW5</accession>
<name>A0ACB9KQW5_BAUVA</name>
<protein>
    <submittedName>
        <fullName evidence="1">Uncharacterized protein</fullName>
    </submittedName>
</protein>
<organism evidence="1 2">
    <name type="scientific">Bauhinia variegata</name>
    <name type="common">Purple orchid tree</name>
    <name type="synonym">Phanera variegata</name>
    <dbReference type="NCBI Taxonomy" id="167791"/>
    <lineage>
        <taxon>Eukaryota</taxon>
        <taxon>Viridiplantae</taxon>
        <taxon>Streptophyta</taxon>
        <taxon>Embryophyta</taxon>
        <taxon>Tracheophyta</taxon>
        <taxon>Spermatophyta</taxon>
        <taxon>Magnoliopsida</taxon>
        <taxon>eudicotyledons</taxon>
        <taxon>Gunneridae</taxon>
        <taxon>Pentapetalae</taxon>
        <taxon>rosids</taxon>
        <taxon>fabids</taxon>
        <taxon>Fabales</taxon>
        <taxon>Fabaceae</taxon>
        <taxon>Cercidoideae</taxon>
        <taxon>Cercideae</taxon>
        <taxon>Bauhiniinae</taxon>
        <taxon>Bauhinia</taxon>
    </lineage>
</organism>
<comment type="caution">
    <text evidence="1">The sequence shown here is derived from an EMBL/GenBank/DDBJ whole genome shotgun (WGS) entry which is preliminary data.</text>
</comment>
<evidence type="ECO:0000313" key="1">
    <source>
        <dbReference type="EMBL" id="KAI4299428.1"/>
    </source>
</evidence>
<dbReference type="EMBL" id="CM039438">
    <property type="protein sequence ID" value="KAI4299428.1"/>
    <property type="molecule type" value="Genomic_DNA"/>
</dbReference>
<dbReference type="Proteomes" id="UP000828941">
    <property type="component" value="Chromosome 13"/>
</dbReference>
<gene>
    <name evidence="1" type="ORF">L6164_032891</name>
</gene>
<sequence>MNLSATFLGNLIPLSQCSLCCDLRFQQYLSPSNELQYKQCRRTSLKLIQNRRYTGNREIACRVTESQTEPDSNNEEEKAYGNGETQPLSDSIELKQSTYFSSLKEFHDKPVAVVVPRLTLQPETTAVPELSASGAFGLVTAFTLLLHNVPTLQPNLLSTFDNLNLLSDGIPGAPNYFTYSGST</sequence>
<proteinExistence type="predicted"/>
<keyword evidence="2" id="KW-1185">Reference proteome</keyword>
<evidence type="ECO:0000313" key="2">
    <source>
        <dbReference type="Proteomes" id="UP000828941"/>
    </source>
</evidence>